<feature type="transmembrane region" description="Helical" evidence="1">
    <location>
        <begin position="226"/>
        <end position="245"/>
    </location>
</feature>
<sequence length="345" mass="38206">MMASISARTKRAVSAWRLVGVFAANIVFLPAFGETVLWRAGAGNYLWPTVFILLLVHCFIDALDGVTTRSSHAVIFVSAFGLGMLAGWSNENTGGAGVMVIIALLLMQKYTTDHPLALWQFVALIGQIIGFTLLLLAPGNRVRSRLMTHDSFLHRLISGIFEVCTSIQAYYIYLIIFTAILIVIAAFTWLPQRDVIISSLFLVAGCAAIVVLIFSPIERTEGRTWFGGIVFLILAMFTATAHHRAHVAGGIVVWVVTLAVSLFAIPQMLAGTIDLFYMSRAVQTRYTTIMTAQQNGKKTVALPAYSYTAKTKFANFMNWEITDNAKASPNFHYRDYFHIRVVKQP</sequence>
<feature type="transmembrane region" description="Helical" evidence="1">
    <location>
        <begin position="118"/>
        <end position="137"/>
    </location>
</feature>
<dbReference type="RefSeq" id="WP_056962740.1">
    <property type="nucleotide sequence ID" value="NZ_AZEU01000072.1"/>
</dbReference>
<name>A0A0R1QYT5_9LACO</name>
<dbReference type="Proteomes" id="UP000051790">
    <property type="component" value="Unassembled WGS sequence"/>
</dbReference>
<dbReference type="OrthoDB" id="1661582at2"/>
<dbReference type="PATRIC" id="fig|1423769.4.peg.28"/>
<comment type="caution">
    <text evidence="2">The sequence shown here is derived from an EMBL/GenBank/DDBJ whole genome shotgun (WGS) entry which is preliminary data.</text>
</comment>
<feature type="transmembrane region" description="Helical" evidence="1">
    <location>
        <begin position="196"/>
        <end position="214"/>
    </location>
</feature>
<feature type="transmembrane region" description="Helical" evidence="1">
    <location>
        <begin position="251"/>
        <end position="277"/>
    </location>
</feature>
<feature type="transmembrane region" description="Helical" evidence="1">
    <location>
        <begin position="45"/>
        <end position="63"/>
    </location>
</feature>
<dbReference type="Pfam" id="PF19528">
    <property type="entry name" value="DUF6056"/>
    <property type="match status" value="1"/>
</dbReference>
<keyword evidence="1" id="KW-1133">Transmembrane helix</keyword>
<organism evidence="2 3">
    <name type="scientific">Lacticaseibacillus manihotivorans DSM 13343 = JCM 12514</name>
    <dbReference type="NCBI Taxonomy" id="1423769"/>
    <lineage>
        <taxon>Bacteria</taxon>
        <taxon>Bacillati</taxon>
        <taxon>Bacillota</taxon>
        <taxon>Bacilli</taxon>
        <taxon>Lactobacillales</taxon>
        <taxon>Lactobacillaceae</taxon>
        <taxon>Lacticaseibacillus</taxon>
    </lineage>
</organism>
<evidence type="ECO:0000313" key="3">
    <source>
        <dbReference type="Proteomes" id="UP000051790"/>
    </source>
</evidence>
<proteinExistence type="predicted"/>
<keyword evidence="1" id="KW-0812">Transmembrane</keyword>
<accession>A0A0R1QYT5</accession>
<keyword evidence="1" id="KW-0472">Membrane</keyword>
<reference evidence="2 3" key="1">
    <citation type="journal article" date="2015" name="Genome Announc.">
        <title>Expanding the biotechnology potential of lactobacilli through comparative genomics of 213 strains and associated genera.</title>
        <authorList>
            <person name="Sun Z."/>
            <person name="Harris H.M."/>
            <person name="McCann A."/>
            <person name="Guo C."/>
            <person name="Argimon S."/>
            <person name="Zhang W."/>
            <person name="Yang X."/>
            <person name="Jeffery I.B."/>
            <person name="Cooney J.C."/>
            <person name="Kagawa T.F."/>
            <person name="Liu W."/>
            <person name="Song Y."/>
            <person name="Salvetti E."/>
            <person name="Wrobel A."/>
            <person name="Rasinkangas P."/>
            <person name="Parkhill J."/>
            <person name="Rea M.C."/>
            <person name="O'Sullivan O."/>
            <person name="Ritari J."/>
            <person name="Douillard F.P."/>
            <person name="Paul Ross R."/>
            <person name="Yang R."/>
            <person name="Briner A.E."/>
            <person name="Felis G.E."/>
            <person name="de Vos W.M."/>
            <person name="Barrangou R."/>
            <person name="Klaenhammer T.R."/>
            <person name="Caufield P.W."/>
            <person name="Cui Y."/>
            <person name="Zhang H."/>
            <person name="O'Toole P.W."/>
        </authorList>
    </citation>
    <scope>NUCLEOTIDE SEQUENCE [LARGE SCALE GENOMIC DNA]</scope>
    <source>
        <strain evidence="2 3">DSM 13343</strain>
    </source>
</reference>
<keyword evidence="3" id="KW-1185">Reference proteome</keyword>
<feature type="transmembrane region" description="Helical" evidence="1">
    <location>
        <begin position="12"/>
        <end position="33"/>
    </location>
</feature>
<dbReference type="InterPro" id="IPR045691">
    <property type="entry name" value="DUF6056"/>
</dbReference>
<feature type="transmembrane region" description="Helical" evidence="1">
    <location>
        <begin position="75"/>
        <end position="106"/>
    </location>
</feature>
<dbReference type="EMBL" id="AZEU01000072">
    <property type="protein sequence ID" value="KRL49878.1"/>
    <property type="molecule type" value="Genomic_DNA"/>
</dbReference>
<gene>
    <name evidence="2" type="ORF">FD01_GL000023</name>
</gene>
<feature type="transmembrane region" description="Helical" evidence="1">
    <location>
        <begin position="170"/>
        <end position="190"/>
    </location>
</feature>
<protein>
    <submittedName>
        <fullName evidence="2">Uncharacterized protein</fullName>
    </submittedName>
</protein>
<evidence type="ECO:0000256" key="1">
    <source>
        <dbReference type="SAM" id="Phobius"/>
    </source>
</evidence>
<evidence type="ECO:0000313" key="2">
    <source>
        <dbReference type="EMBL" id="KRL49878.1"/>
    </source>
</evidence>
<dbReference type="AlphaFoldDB" id="A0A0R1QYT5"/>